<dbReference type="AlphaFoldDB" id="A0A7W5E3P2"/>
<feature type="transmembrane region" description="Helical" evidence="1">
    <location>
        <begin position="140"/>
        <end position="165"/>
    </location>
</feature>
<feature type="transmembrane region" description="Helical" evidence="1">
    <location>
        <begin position="109"/>
        <end position="128"/>
    </location>
</feature>
<comment type="caution">
    <text evidence="2">The sequence shown here is derived from an EMBL/GenBank/DDBJ whole genome shotgun (WGS) entry which is preliminary data.</text>
</comment>
<proteinExistence type="predicted"/>
<accession>A0A7W5E3P2</accession>
<organism evidence="2 3">
    <name type="scientific">Aporhodopirellula rubra</name>
    <dbReference type="NCBI Taxonomy" id="980271"/>
    <lineage>
        <taxon>Bacteria</taxon>
        <taxon>Pseudomonadati</taxon>
        <taxon>Planctomycetota</taxon>
        <taxon>Planctomycetia</taxon>
        <taxon>Pirellulales</taxon>
        <taxon>Pirellulaceae</taxon>
        <taxon>Aporhodopirellula</taxon>
    </lineage>
</organism>
<dbReference type="Proteomes" id="UP000536179">
    <property type="component" value="Unassembled WGS sequence"/>
</dbReference>
<dbReference type="RefSeq" id="WP_246420705.1">
    <property type="nucleotide sequence ID" value="NZ_JACHXU010000021.1"/>
</dbReference>
<feature type="transmembrane region" description="Helical" evidence="1">
    <location>
        <begin position="20"/>
        <end position="44"/>
    </location>
</feature>
<feature type="transmembrane region" description="Helical" evidence="1">
    <location>
        <begin position="65"/>
        <end position="89"/>
    </location>
</feature>
<keyword evidence="1" id="KW-1133">Transmembrane helix</keyword>
<evidence type="ECO:0000313" key="3">
    <source>
        <dbReference type="Proteomes" id="UP000536179"/>
    </source>
</evidence>
<evidence type="ECO:0000256" key="1">
    <source>
        <dbReference type="SAM" id="Phobius"/>
    </source>
</evidence>
<sequence>MNLMRAYLQQLTYSISGSYWFVPSVMVLAAVLLSQGAIQIDRAYGSDWMAESWWASLNQPDGARALLATVAGSMITVAGTTFSLTILAVSHATSHFGPRLLDNFMRDRGNQITLGTFVATFIYCLLVLRVIRGSSESIDAFVPQLSLFLALLLTLASVAELIYFIHHIPESIHISNVLQRMNGQMLSKFDELYPATVGDASPDEAPVYDFQATHKIASSTHGYLQGVDEHSLMAIASDSKRVLRLRRRPGDFVRVGELIAEVDGDAEWSETDDDRVRSAFAFGASRNPTQDVFFVLNQFVEVAIRALSPGVNDPFTAMQCMDHLSVGLVELSRRQLPSDHRVDDKGTLRIITTEVKLEQFATAMLDQVFPYAEDDVNTAKYYVETLQRVIDISDNAELVNIIEARVHRMQKAIA</sequence>
<keyword evidence="1" id="KW-0472">Membrane</keyword>
<dbReference type="InterPro" id="IPR018723">
    <property type="entry name" value="DUF2254_membrane"/>
</dbReference>
<evidence type="ECO:0000313" key="2">
    <source>
        <dbReference type="EMBL" id="MBB3209179.1"/>
    </source>
</evidence>
<name>A0A7W5E3P2_9BACT</name>
<keyword evidence="1" id="KW-0812">Transmembrane</keyword>
<dbReference type="Pfam" id="PF10011">
    <property type="entry name" value="DUF2254"/>
    <property type="match status" value="1"/>
</dbReference>
<gene>
    <name evidence="2" type="ORF">FHS27_005017</name>
</gene>
<reference evidence="2 3" key="1">
    <citation type="submission" date="2020-08" db="EMBL/GenBank/DDBJ databases">
        <title>Genomic Encyclopedia of Type Strains, Phase III (KMG-III): the genomes of soil and plant-associated and newly described type strains.</title>
        <authorList>
            <person name="Whitman W."/>
        </authorList>
    </citation>
    <scope>NUCLEOTIDE SEQUENCE [LARGE SCALE GENOMIC DNA]</scope>
    <source>
        <strain evidence="2 3">CECT 8075</strain>
    </source>
</reference>
<keyword evidence="3" id="KW-1185">Reference proteome</keyword>
<protein>
    <submittedName>
        <fullName evidence="2">Putative membrane protein</fullName>
    </submittedName>
</protein>
<dbReference type="EMBL" id="JACHXU010000021">
    <property type="protein sequence ID" value="MBB3209179.1"/>
    <property type="molecule type" value="Genomic_DNA"/>
</dbReference>